<dbReference type="FunFam" id="3.40.50.300:FF:001422">
    <property type="entry name" value="Cobalt ABC transporter ATP-binding protein"/>
    <property type="match status" value="1"/>
</dbReference>
<dbReference type="GO" id="GO:0015087">
    <property type="term" value="F:cobalt ion transmembrane transporter activity"/>
    <property type="evidence" value="ECO:0007669"/>
    <property type="project" value="UniProtKB-ARBA"/>
</dbReference>
<dbReference type="GO" id="GO:0016887">
    <property type="term" value="F:ATP hydrolysis activity"/>
    <property type="evidence" value="ECO:0007669"/>
    <property type="project" value="InterPro"/>
</dbReference>
<dbReference type="PROSITE" id="PS00211">
    <property type="entry name" value="ABC_TRANSPORTER_1"/>
    <property type="match status" value="1"/>
</dbReference>
<keyword evidence="7 12" id="KW-0067">ATP-binding</keyword>
<evidence type="ECO:0000256" key="1">
    <source>
        <dbReference type="ARBA" id="ARBA00004202"/>
    </source>
</evidence>
<dbReference type="CDD" id="cd03225">
    <property type="entry name" value="ABC_cobalt_CbiO_domain1"/>
    <property type="match status" value="2"/>
</dbReference>
<evidence type="ECO:0000313" key="13">
    <source>
        <dbReference type="Proteomes" id="UP000220900"/>
    </source>
</evidence>
<keyword evidence="5" id="KW-0677">Repeat</keyword>
<evidence type="ECO:0000259" key="11">
    <source>
        <dbReference type="PROSITE" id="PS50893"/>
    </source>
</evidence>
<dbReference type="SMART" id="SM00382">
    <property type="entry name" value="AAA"/>
    <property type="match status" value="2"/>
</dbReference>
<dbReference type="InterPro" id="IPR017871">
    <property type="entry name" value="ABC_transporter-like_CS"/>
</dbReference>
<keyword evidence="9" id="KW-0472">Membrane</keyword>
<evidence type="ECO:0000256" key="4">
    <source>
        <dbReference type="ARBA" id="ARBA00022475"/>
    </source>
</evidence>
<evidence type="ECO:0000256" key="7">
    <source>
        <dbReference type="ARBA" id="ARBA00022840"/>
    </source>
</evidence>
<comment type="caution">
    <text evidence="12">The sequence shown here is derived from an EMBL/GenBank/DDBJ whole genome shotgun (WGS) entry which is preliminary data.</text>
</comment>
<evidence type="ECO:0000256" key="3">
    <source>
        <dbReference type="ARBA" id="ARBA00022448"/>
    </source>
</evidence>
<dbReference type="Proteomes" id="UP000220900">
    <property type="component" value="Unassembled WGS sequence"/>
</dbReference>
<comment type="similarity">
    <text evidence="2">Belongs to the ABC transporter superfamily.</text>
</comment>
<dbReference type="Pfam" id="PF00005">
    <property type="entry name" value="ABC_tran"/>
    <property type="match status" value="2"/>
</dbReference>
<dbReference type="InterPro" id="IPR022216">
    <property type="entry name" value="ABC_Co_transporter"/>
</dbReference>
<dbReference type="GO" id="GO:0042626">
    <property type="term" value="F:ATPase-coupled transmembrane transporter activity"/>
    <property type="evidence" value="ECO:0007669"/>
    <property type="project" value="TreeGrafter"/>
</dbReference>
<dbReference type="PANTHER" id="PTHR43553:SF26">
    <property type="entry name" value="ABC TRANSPORTER ATP-BINDING PROTEIN BC_2655-RELATED"/>
    <property type="match status" value="1"/>
</dbReference>
<name>A0A2B2FEZ6_BACCE</name>
<evidence type="ECO:0000256" key="2">
    <source>
        <dbReference type="ARBA" id="ARBA00005417"/>
    </source>
</evidence>
<evidence type="ECO:0000256" key="6">
    <source>
        <dbReference type="ARBA" id="ARBA00022741"/>
    </source>
</evidence>
<keyword evidence="8" id="KW-1278">Translocase</keyword>
<dbReference type="InterPro" id="IPR050095">
    <property type="entry name" value="ECF_ABC_transporter_ATP-bd"/>
</dbReference>
<dbReference type="FunFam" id="3.40.50.300:FF:000224">
    <property type="entry name" value="Energy-coupling factor transporter ATP-binding protein EcfA"/>
    <property type="match status" value="1"/>
</dbReference>
<keyword evidence="4" id="KW-1003">Cell membrane</keyword>
<sequence length="573" mass="64696">MKSRDVNMQPIISFEHFTFQYGHAAQPTLKDITFHINSGEKVLIAGRSGSGKSTLAHCINGLIPFSYEGISTGNVLIAGKDPREGSIFEQSKHVGTILQDQDAQFIGLTVEEDVAFYLENECINQDDMKKIVSDSLTKVKMHTFHTQSPHELSGGQKQTVSLAGLLTTNADILLFDEPLANLDPLSSLHTIELIKDIHKQYNKTIVIIEHRIEEILKLDVDKIILIDEGVVVAIGTPEEILASNILPRIGLREPIYIEALKRLHFDSNNDVIYPLENLHKERIYSAIKEWMNKQVVLKGNTKNKELLKVENLSFSYPNKQKVLKNVSLSICEGEIVALLGHNGAGKSTLAHSLIGINKIKNGEILLDGVTINSWSIHKRGEIISYVMQNPNHMITQPTVLEEVSFSLKFKKFSKEEVKYRAEESLKICGLYPFRNWPIQALSYGQKKRVTIASVLITNPKLIILDEPTAGQDYYHYKQFMSFIKKLTKKGISFMFITHDMNLALEYADRAVVLHEGEIIANNTVSTVLGNEETLQRANLSESSLFKLIRFSGISYPEKFIELYFDVNRREEDA</sequence>
<dbReference type="InterPro" id="IPR027417">
    <property type="entry name" value="P-loop_NTPase"/>
</dbReference>
<reference evidence="12 13" key="1">
    <citation type="submission" date="2017-09" db="EMBL/GenBank/DDBJ databases">
        <title>Large-scale bioinformatics analysis of Bacillus genomes uncovers conserved roles of natural products in bacterial physiology.</title>
        <authorList>
            <consortium name="Agbiome Team Llc"/>
            <person name="Bleich R.M."/>
            <person name="Grubbs K.J."/>
            <person name="Santa Maria K.C."/>
            <person name="Allen S.E."/>
            <person name="Farag S."/>
            <person name="Shank E.A."/>
            <person name="Bowers A."/>
        </authorList>
    </citation>
    <scope>NUCLEOTIDE SEQUENCE [LARGE SCALE GENOMIC DNA]</scope>
    <source>
        <strain evidence="12 13">AFS002368</strain>
    </source>
</reference>
<feature type="domain" description="ABC transporter" evidence="11">
    <location>
        <begin position="12"/>
        <end position="253"/>
    </location>
</feature>
<evidence type="ECO:0000256" key="5">
    <source>
        <dbReference type="ARBA" id="ARBA00022737"/>
    </source>
</evidence>
<protein>
    <submittedName>
        <fullName evidence="12">ABC transporter ATP-binding protein</fullName>
    </submittedName>
</protein>
<dbReference type="GO" id="GO:0005524">
    <property type="term" value="F:ATP binding"/>
    <property type="evidence" value="ECO:0007669"/>
    <property type="project" value="UniProtKB-KW"/>
</dbReference>
<dbReference type="InterPro" id="IPR003439">
    <property type="entry name" value="ABC_transporter-like_ATP-bd"/>
</dbReference>
<dbReference type="PROSITE" id="PS50893">
    <property type="entry name" value="ABC_TRANSPORTER_2"/>
    <property type="match status" value="2"/>
</dbReference>
<dbReference type="InterPro" id="IPR003593">
    <property type="entry name" value="AAA+_ATPase"/>
</dbReference>
<evidence type="ECO:0000313" key="12">
    <source>
        <dbReference type="EMBL" id="PES98134.1"/>
    </source>
</evidence>
<dbReference type="Pfam" id="PF12558">
    <property type="entry name" value="DUF3744"/>
    <property type="match status" value="1"/>
</dbReference>
<evidence type="ECO:0000256" key="8">
    <source>
        <dbReference type="ARBA" id="ARBA00022967"/>
    </source>
</evidence>
<proteinExistence type="inferred from homology"/>
<dbReference type="Gene3D" id="3.40.50.300">
    <property type="entry name" value="P-loop containing nucleotide triphosphate hydrolases"/>
    <property type="match status" value="2"/>
</dbReference>
<comment type="subcellular location">
    <subcellularLocation>
        <location evidence="1">Cell membrane</location>
        <topology evidence="1">Peripheral membrane protein</topology>
    </subcellularLocation>
</comment>
<keyword evidence="3" id="KW-0813">Transport</keyword>
<comment type="function">
    <text evidence="10">Probably part of an ABC transporter complex. Responsible for energy coupling to the transport system.</text>
</comment>
<dbReference type="InterPro" id="IPR015856">
    <property type="entry name" value="ABC_transpr_CbiO/EcfA_su"/>
</dbReference>
<organism evidence="12 13">
    <name type="scientific">Bacillus cereus</name>
    <dbReference type="NCBI Taxonomy" id="1396"/>
    <lineage>
        <taxon>Bacteria</taxon>
        <taxon>Bacillati</taxon>
        <taxon>Bacillota</taxon>
        <taxon>Bacilli</taxon>
        <taxon>Bacillales</taxon>
        <taxon>Bacillaceae</taxon>
        <taxon>Bacillus</taxon>
        <taxon>Bacillus cereus group</taxon>
    </lineage>
</organism>
<dbReference type="AlphaFoldDB" id="A0A2B2FEZ6"/>
<feature type="domain" description="ABC transporter" evidence="11">
    <location>
        <begin position="307"/>
        <end position="540"/>
    </location>
</feature>
<evidence type="ECO:0000256" key="10">
    <source>
        <dbReference type="ARBA" id="ARBA00025157"/>
    </source>
</evidence>
<evidence type="ECO:0000256" key="9">
    <source>
        <dbReference type="ARBA" id="ARBA00023136"/>
    </source>
</evidence>
<keyword evidence="6" id="KW-0547">Nucleotide-binding</keyword>
<dbReference type="SUPFAM" id="SSF52540">
    <property type="entry name" value="P-loop containing nucleoside triphosphate hydrolases"/>
    <property type="match status" value="2"/>
</dbReference>
<dbReference type="PANTHER" id="PTHR43553">
    <property type="entry name" value="HEAVY METAL TRANSPORTER"/>
    <property type="match status" value="1"/>
</dbReference>
<accession>A0A2B2FEZ6</accession>
<dbReference type="EMBL" id="NTZF01000004">
    <property type="protein sequence ID" value="PES98134.1"/>
    <property type="molecule type" value="Genomic_DNA"/>
</dbReference>
<dbReference type="GO" id="GO:0043190">
    <property type="term" value="C:ATP-binding cassette (ABC) transporter complex"/>
    <property type="evidence" value="ECO:0007669"/>
    <property type="project" value="TreeGrafter"/>
</dbReference>
<gene>
    <name evidence="12" type="ORF">CN491_04865</name>
</gene>
<dbReference type="NCBIfam" id="NF010167">
    <property type="entry name" value="PRK13648.1"/>
    <property type="match status" value="2"/>
</dbReference>